<accession>A0A8H1QSX9</accession>
<evidence type="ECO:0000256" key="1">
    <source>
        <dbReference type="SAM" id="MobiDB-lite"/>
    </source>
</evidence>
<keyword evidence="3" id="KW-0347">Helicase</keyword>
<dbReference type="SMART" id="SM00490">
    <property type="entry name" value="HELICc"/>
    <property type="match status" value="1"/>
</dbReference>
<dbReference type="InterPro" id="IPR001650">
    <property type="entry name" value="Helicase_C-like"/>
</dbReference>
<feature type="region of interest" description="Disordered" evidence="1">
    <location>
        <begin position="819"/>
        <end position="838"/>
    </location>
</feature>
<dbReference type="Proteomes" id="UP000298111">
    <property type="component" value="Unassembled WGS sequence"/>
</dbReference>
<dbReference type="InterPro" id="IPR027417">
    <property type="entry name" value="P-loop_NTPase"/>
</dbReference>
<feature type="domain" description="Helicase C-terminal" evidence="2">
    <location>
        <begin position="778"/>
        <end position="938"/>
    </location>
</feature>
<organism evidence="3 4">
    <name type="scientific">Streptomyces albus</name>
    <dbReference type="NCBI Taxonomy" id="1888"/>
    <lineage>
        <taxon>Bacteria</taxon>
        <taxon>Bacillati</taxon>
        <taxon>Actinomycetota</taxon>
        <taxon>Actinomycetes</taxon>
        <taxon>Kitasatosporales</taxon>
        <taxon>Streptomycetaceae</taxon>
        <taxon>Streptomyces</taxon>
    </lineage>
</organism>
<keyword evidence="3" id="KW-0378">Hydrolase</keyword>
<evidence type="ECO:0000313" key="4">
    <source>
        <dbReference type="Proteomes" id="UP000298111"/>
    </source>
</evidence>
<evidence type="ECO:0000313" key="3">
    <source>
        <dbReference type="EMBL" id="TGG81355.1"/>
    </source>
</evidence>
<reference evidence="3 4" key="1">
    <citation type="submission" date="2018-10" db="EMBL/GenBank/DDBJ databases">
        <title>Isolation of pseudouridimycin from Streptomyces albus DSM 40763.</title>
        <authorList>
            <person name="Rosenqvist P."/>
            <person name="Metsae-Ketelae M."/>
            <person name="Virta P."/>
        </authorList>
    </citation>
    <scope>NUCLEOTIDE SEQUENCE [LARGE SCALE GENOMIC DNA]</scope>
    <source>
        <strain evidence="3 4">DSM 40763</strain>
    </source>
</reference>
<dbReference type="EMBL" id="RCIY01000065">
    <property type="protein sequence ID" value="TGG81355.1"/>
    <property type="molecule type" value="Genomic_DNA"/>
</dbReference>
<feature type="region of interest" description="Disordered" evidence="1">
    <location>
        <begin position="47"/>
        <end position="75"/>
    </location>
</feature>
<comment type="caution">
    <text evidence="3">The sequence shown here is derived from an EMBL/GenBank/DDBJ whole genome shotgun (WGS) entry which is preliminary data.</text>
</comment>
<keyword evidence="3" id="KW-0547">Nucleotide-binding</keyword>
<keyword evidence="3" id="KW-0067">ATP-binding</keyword>
<sequence length="1085" mass="120115">MANPEEHYRFRDELVERLRADLLGPTGARQDSTELLDDWPVTTYATGVLFPRPADRETDEEDIDERDHDETESGFDRDEVVDTGIDLANVRRPSATGITFAVDPARSRTVRIVPSAAVYDPVNAAGEPTEPRRAERRTTASQDLRWRRRQLVLDAPTVDATAGARDIRHPLADGLELRVRVRPPSGPRGTVSVTATLVNTHVRHRTEPQDTHCFFQVGLRVETPDGSPALVERPVSGGLDDEVRLNRLLYRHAPSFATGHGCAADWQWQPPAVGTDTARSAPVGVPAVWTEHVPTYAVLLTDSAPPGIDTQHLSMSALADASPEHVVEALRSLTDGYGDWIAAREQEAATLRGGPYGDTEYLRLAGEQLELCRRARRRMDAGIRLLQRDEQAMRAFRLANKVMAEQFGRGRWMAEGREGLPTPQGTWRPFQLGFLLLCLEGTIDARHEDREIVDLLWFPTGGGKTEAYLGLIAFTVLHRRLLHGDDGGGVTVLMRYTLRLLTLQQFERAARLICALESLRSAVPEQLGQEPVSVGMWVGRAATPNTLAETKAALKRLRSGEQLSEQNPRQLRNCPWCGTPLGIDCYVVEPDESAMRIVCPDRACLFRDGLPVHVVDTEIYRVRPTLVIATVDKFARIAWRDDVAALFNRDSGAREVPPPQLVVQDELHLISGPLGTLTGLYEAAIDVAAGRPKVVASTATIRRAHQQGRSLFDRRVAQFPPTGLDARDSWFAVEAPPGRKASRRYVGLLAPGLSQATLLIRAYASLLHNAQAIRADDTVRDAYWTLIGYFNSLRLLGAAELQVQADVNERLKLLAERAGDEAPRQVHPQELTSRVPSSEIPQRLDDLSRTYGTGEAADVVLATNMISVGVDVDRLGLMAVTGQPQTTAEYIQATSRVGRTHPGLVVTLFNAARSRDLSHYEDFVSYHSSLYQHVESTSVTPFSARARDRALHAVFVGLARLMVPAARSNSSAARVSAFEHELETLRETLVERVRSLADGADDRDPNVDAKSTDRQLGEFIQHWKKLAQQNSGLVYEPPFVPGPHPDRDPCTSLLRNHVDLDLEEALPTLWSLRDVDVETPLYLES</sequence>
<proteinExistence type="predicted"/>
<dbReference type="PROSITE" id="PS51194">
    <property type="entry name" value="HELICASE_CTER"/>
    <property type="match status" value="1"/>
</dbReference>
<dbReference type="Pfam" id="PF00271">
    <property type="entry name" value="Helicase_C"/>
    <property type="match status" value="1"/>
</dbReference>
<dbReference type="Gene3D" id="3.40.50.300">
    <property type="entry name" value="P-loop containing nucleotide triphosphate hydrolases"/>
    <property type="match status" value="1"/>
</dbReference>
<name>A0A8H1QSX9_9ACTN</name>
<dbReference type="AlphaFoldDB" id="A0A8H1QSX9"/>
<dbReference type="GeneID" id="75182739"/>
<dbReference type="GO" id="GO:0004386">
    <property type="term" value="F:helicase activity"/>
    <property type="evidence" value="ECO:0007669"/>
    <property type="project" value="UniProtKB-KW"/>
</dbReference>
<feature type="compositionally biased region" description="Basic and acidic residues" evidence="1">
    <location>
        <begin position="65"/>
        <end position="75"/>
    </location>
</feature>
<dbReference type="SUPFAM" id="SSF52540">
    <property type="entry name" value="P-loop containing nucleoside triphosphate hydrolases"/>
    <property type="match status" value="1"/>
</dbReference>
<gene>
    <name evidence="3" type="ORF">D8771_18065</name>
</gene>
<evidence type="ECO:0000259" key="2">
    <source>
        <dbReference type="PROSITE" id="PS51194"/>
    </source>
</evidence>
<dbReference type="RefSeq" id="WP_135567188.1">
    <property type="nucleotide sequence ID" value="NZ_CP103060.1"/>
</dbReference>
<dbReference type="CDD" id="cd18785">
    <property type="entry name" value="SF2_C"/>
    <property type="match status" value="1"/>
</dbReference>
<protein>
    <submittedName>
        <fullName evidence="3">DNA helicase</fullName>
    </submittedName>
</protein>